<keyword evidence="4" id="KW-1185">Reference proteome</keyword>
<dbReference type="RefSeq" id="WP_177318515.1">
    <property type="nucleotide sequence ID" value="NZ_CBHWAX010000003.1"/>
</dbReference>
<name>A0A1K1LQI9_9BACT</name>
<evidence type="ECO:0000313" key="1">
    <source>
        <dbReference type="EMBL" id="SFW13153.1"/>
    </source>
</evidence>
<dbReference type="STRING" id="1004.SAMN05661012_00136"/>
<reference evidence="1 3" key="1">
    <citation type="submission" date="2016-11" db="EMBL/GenBank/DDBJ databases">
        <authorList>
            <person name="Jaros S."/>
            <person name="Januszkiewicz K."/>
            <person name="Wedrychowicz H."/>
        </authorList>
    </citation>
    <scope>NUCLEOTIDE SEQUENCE [LARGE SCALE GENOMIC DNA]</scope>
    <source>
        <strain evidence="1 3">DSM 784</strain>
    </source>
</reference>
<dbReference type="Proteomes" id="UP001326715">
    <property type="component" value="Chromosome"/>
</dbReference>
<proteinExistence type="predicted"/>
<dbReference type="Proteomes" id="UP000183788">
    <property type="component" value="Unassembled WGS sequence"/>
</dbReference>
<evidence type="ECO:0000313" key="3">
    <source>
        <dbReference type="Proteomes" id="UP000183788"/>
    </source>
</evidence>
<organism evidence="1 3">
    <name type="scientific">Chitinophaga sancti</name>
    <dbReference type="NCBI Taxonomy" id="1004"/>
    <lineage>
        <taxon>Bacteria</taxon>
        <taxon>Pseudomonadati</taxon>
        <taxon>Bacteroidota</taxon>
        <taxon>Chitinophagia</taxon>
        <taxon>Chitinophagales</taxon>
        <taxon>Chitinophagaceae</taxon>
        <taxon>Chitinophaga</taxon>
    </lineage>
</organism>
<dbReference type="EMBL" id="FPIZ01000001">
    <property type="protein sequence ID" value="SFW13153.1"/>
    <property type="molecule type" value="Genomic_DNA"/>
</dbReference>
<accession>A0A1K1LQI9</accession>
<protein>
    <submittedName>
        <fullName evidence="1">Uncharacterized protein</fullName>
    </submittedName>
</protein>
<reference evidence="2 4" key="2">
    <citation type="submission" date="2023-11" db="EMBL/GenBank/DDBJ databases">
        <title>MicrobeMod: A computational toolkit for identifying prokaryotic methylation and restriction-modification with nanopore sequencing.</title>
        <authorList>
            <person name="Crits-Christoph A."/>
            <person name="Kang S.C."/>
            <person name="Lee H."/>
            <person name="Ostrov N."/>
        </authorList>
    </citation>
    <scope>NUCLEOTIDE SEQUENCE [LARGE SCALE GENOMIC DNA]</scope>
    <source>
        <strain evidence="2 4">ATCC 23090</strain>
    </source>
</reference>
<gene>
    <name evidence="1" type="ORF">SAMN05661012_00136</name>
    <name evidence="2" type="ORF">SR876_31450</name>
</gene>
<dbReference type="EMBL" id="CP140154">
    <property type="protein sequence ID" value="WQG89451.1"/>
    <property type="molecule type" value="Genomic_DNA"/>
</dbReference>
<evidence type="ECO:0000313" key="2">
    <source>
        <dbReference type="EMBL" id="WQG89451.1"/>
    </source>
</evidence>
<dbReference type="AlphaFoldDB" id="A0A1K1LQI9"/>
<sequence length="53" mass="5929">MESHAVKIIDILDVPHNVKCLRQEKPGGYSFVPGQATFYSRLGKRTAPFLTNP</sequence>
<evidence type="ECO:0000313" key="4">
    <source>
        <dbReference type="Proteomes" id="UP001326715"/>
    </source>
</evidence>